<comment type="function">
    <text evidence="1 10">Condensation of UDP-2,3-diacylglucosamine and 2,3-diacylglucosamine-1-phosphate to form lipid A disaccharide, a precursor of lipid A, a phosphorylated glycolipid that anchors the lipopolysaccharide to the outer membrane of the cell.</text>
</comment>
<evidence type="ECO:0000256" key="7">
    <source>
        <dbReference type="ARBA" id="ARBA00022679"/>
    </source>
</evidence>
<dbReference type="InterPro" id="IPR003835">
    <property type="entry name" value="Glyco_trans_19"/>
</dbReference>
<proteinExistence type="inferred from homology"/>
<reference evidence="11" key="1">
    <citation type="journal article" date="2022" name="bioRxiv">
        <title>Thiovibrio frasassiensisgen. nov., sp. nov., an autotrophic, elemental sulfur disproportionating bacterium isolated from sulfidic karst sediment, and proposal of Thiovibrionaceae fam. nov.</title>
        <authorList>
            <person name="Aronson H."/>
            <person name="Thomas C."/>
            <person name="Bhattacharyya M."/>
            <person name="Eckstein S."/>
            <person name="Jensen S."/>
            <person name="Barco R."/>
            <person name="Macalady J."/>
            <person name="Amend J."/>
        </authorList>
    </citation>
    <scope>NUCLEOTIDE SEQUENCE</scope>
    <source>
        <strain evidence="11">RS19-109</strain>
    </source>
</reference>
<keyword evidence="5 10" id="KW-0441">Lipid A biosynthesis</keyword>
<keyword evidence="12" id="KW-1185">Reference proteome</keyword>
<evidence type="ECO:0000256" key="4">
    <source>
        <dbReference type="ARBA" id="ARBA00022516"/>
    </source>
</evidence>
<keyword evidence="7 10" id="KW-0808">Transferase</keyword>
<evidence type="ECO:0000256" key="5">
    <source>
        <dbReference type="ARBA" id="ARBA00022556"/>
    </source>
</evidence>
<evidence type="ECO:0000256" key="9">
    <source>
        <dbReference type="ARBA" id="ARBA00048975"/>
    </source>
</evidence>
<protein>
    <recommendedName>
        <fullName evidence="3 10">Lipid-A-disaccharide synthase</fullName>
        <ecNumber evidence="2 10">2.4.1.182</ecNumber>
    </recommendedName>
</protein>
<evidence type="ECO:0000256" key="3">
    <source>
        <dbReference type="ARBA" id="ARBA00020902"/>
    </source>
</evidence>
<keyword evidence="6 10" id="KW-0328">Glycosyltransferase</keyword>
<dbReference type="AlphaFoldDB" id="A0A9X4MIX9"/>
<dbReference type="EMBL" id="JAPHEH010000001">
    <property type="protein sequence ID" value="MDG4476770.1"/>
    <property type="molecule type" value="Genomic_DNA"/>
</dbReference>
<comment type="catalytic activity">
    <reaction evidence="9 10">
        <text>a lipid X + a UDP-2-N,3-O-bis[(3R)-3-hydroxyacyl]-alpha-D-glucosamine = a lipid A disaccharide + UDP + H(+)</text>
        <dbReference type="Rhea" id="RHEA:67828"/>
        <dbReference type="ChEBI" id="CHEBI:15378"/>
        <dbReference type="ChEBI" id="CHEBI:58223"/>
        <dbReference type="ChEBI" id="CHEBI:137748"/>
        <dbReference type="ChEBI" id="CHEBI:176338"/>
        <dbReference type="ChEBI" id="CHEBI:176343"/>
        <dbReference type="EC" id="2.4.1.182"/>
    </reaction>
</comment>
<evidence type="ECO:0000256" key="2">
    <source>
        <dbReference type="ARBA" id="ARBA00012687"/>
    </source>
</evidence>
<gene>
    <name evidence="10 11" type="primary">lpxB</name>
    <name evidence="11" type="ORF">OLX77_11455</name>
</gene>
<dbReference type="EC" id="2.4.1.182" evidence="2 10"/>
<dbReference type="Pfam" id="PF02684">
    <property type="entry name" value="LpxB"/>
    <property type="match status" value="1"/>
</dbReference>
<evidence type="ECO:0000313" key="11">
    <source>
        <dbReference type="EMBL" id="MDG4476770.1"/>
    </source>
</evidence>
<dbReference type="GO" id="GO:0009245">
    <property type="term" value="P:lipid A biosynthetic process"/>
    <property type="evidence" value="ECO:0007669"/>
    <property type="project" value="UniProtKB-UniRule"/>
</dbReference>
<evidence type="ECO:0000256" key="6">
    <source>
        <dbReference type="ARBA" id="ARBA00022676"/>
    </source>
</evidence>
<evidence type="ECO:0000256" key="8">
    <source>
        <dbReference type="ARBA" id="ARBA00023098"/>
    </source>
</evidence>
<dbReference type="GO" id="GO:0008915">
    <property type="term" value="F:lipid-A-disaccharide synthase activity"/>
    <property type="evidence" value="ECO:0007669"/>
    <property type="project" value="UniProtKB-UniRule"/>
</dbReference>
<organism evidence="11 12">
    <name type="scientific">Thiovibrio frasassiensis</name>
    <dbReference type="NCBI Taxonomy" id="2984131"/>
    <lineage>
        <taxon>Bacteria</taxon>
        <taxon>Pseudomonadati</taxon>
        <taxon>Thermodesulfobacteriota</taxon>
        <taxon>Desulfobulbia</taxon>
        <taxon>Desulfobulbales</taxon>
        <taxon>Thiovibrionaceae</taxon>
        <taxon>Thiovibrio</taxon>
    </lineage>
</organism>
<comment type="similarity">
    <text evidence="10">Belongs to the LpxB family.</text>
</comment>
<dbReference type="GO" id="GO:0005543">
    <property type="term" value="F:phospholipid binding"/>
    <property type="evidence" value="ECO:0007669"/>
    <property type="project" value="TreeGrafter"/>
</dbReference>
<dbReference type="RefSeq" id="WP_307633735.1">
    <property type="nucleotide sequence ID" value="NZ_JAPHEH010000001.1"/>
</dbReference>
<comment type="pathway">
    <text evidence="10">Bacterial outer membrane biogenesis; LPS lipid A biosynthesis.</text>
</comment>
<dbReference type="SUPFAM" id="SSF53756">
    <property type="entry name" value="UDP-Glycosyltransferase/glycogen phosphorylase"/>
    <property type="match status" value="1"/>
</dbReference>
<dbReference type="HAMAP" id="MF_00392">
    <property type="entry name" value="LpxB"/>
    <property type="match status" value="1"/>
</dbReference>
<evidence type="ECO:0000256" key="1">
    <source>
        <dbReference type="ARBA" id="ARBA00002056"/>
    </source>
</evidence>
<name>A0A9X4MIX9_9BACT</name>
<dbReference type="PANTHER" id="PTHR30372">
    <property type="entry name" value="LIPID-A-DISACCHARIDE SYNTHASE"/>
    <property type="match status" value="1"/>
</dbReference>
<dbReference type="PANTHER" id="PTHR30372:SF4">
    <property type="entry name" value="LIPID-A-DISACCHARIDE SYNTHASE, MITOCHONDRIAL-RELATED"/>
    <property type="match status" value="1"/>
</dbReference>
<comment type="caution">
    <text evidence="11">The sequence shown here is derived from an EMBL/GenBank/DDBJ whole genome shotgun (WGS) entry which is preliminary data.</text>
</comment>
<evidence type="ECO:0000313" key="12">
    <source>
        <dbReference type="Proteomes" id="UP001154240"/>
    </source>
</evidence>
<dbReference type="Proteomes" id="UP001154240">
    <property type="component" value="Unassembled WGS sequence"/>
</dbReference>
<accession>A0A9X4MIX9</accession>
<keyword evidence="4 10" id="KW-0444">Lipid biosynthesis</keyword>
<evidence type="ECO:0000256" key="10">
    <source>
        <dbReference type="HAMAP-Rule" id="MF_00392"/>
    </source>
</evidence>
<keyword evidence="8 10" id="KW-0443">Lipid metabolism</keyword>
<reference evidence="11" key="2">
    <citation type="submission" date="2022-10" db="EMBL/GenBank/DDBJ databases">
        <authorList>
            <person name="Aronson H.S."/>
        </authorList>
    </citation>
    <scope>NUCLEOTIDE SEQUENCE</scope>
    <source>
        <strain evidence="11">RS19-109</strain>
    </source>
</reference>
<dbReference type="NCBIfam" id="TIGR00215">
    <property type="entry name" value="lpxB"/>
    <property type="match status" value="1"/>
</dbReference>
<sequence length="389" mass="42994">MPAPNSPRIMIVAGEASGDMHGARLIAALKEQAPGAQICGIGGPELMRQGVEILYDASRLAVVGIVEVISHFRFIREAMRALEKRLREQPPDLLILIDYPDFNLILAKKAKRLGIPVFYYISPQVWAWRSGRVKTIQERVNRLAVILSFEKDFYHTHGMEVEYVGHPLMDTVRTAMPRTEFLHSLGIAPESTLIGILPGSRKREIAGMLPIFLAAAKRMQEQMTPKPVFVLPLAPTLSEEDLLANGLADAGVEVRVVRENRYDLMGACSAVMAASGTVSLELAILDVPMVISYRVSPLTYFLGRRLIKVQYASLVNLVANREVVEELLQDEAVPEKIATATMRLIVNQPERSRMLAGLAEVRQKLGGEGASARTARLALDLARTGQRRT</sequence>
<dbReference type="GO" id="GO:0016020">
    <property type="term" value="C:membrane"/>
    <property type="evidence" value="ECO:0007669"/>
    <property type="project" value="GOC"/>
</dbReference>